<proteinExistence type="predicted"/>
<evidence type="ECO:0000313" key="2">
    <source>
        <dbReference type="EMBL" id="KAF2898614.1"/>
    </source>
</evidence>
<dbReference type="OrthoDB" id="6783909at2759"/>
<dbReference type="AlphaFoldDB" id="A0A8K0D3N1"/>
<organism evidence="2 3">
    <name type="scientific">Ignelater luminosus</name>
    <name type="common">Cucubano</name>
    <name type="synonym">Pyrophorus luminosus</name>
    <dbReference type="NCBI Taxonomy" id="2038154"/>
    <lineage>
        <taxon>Eukaryota</taxon>
        <taxon>Metazoa</taxon>
        <taxon>Ecdysozoa</taxon>
        <taxon>Arthropoda</taxon>
        <taxon>Hexapoda</taxon>
        <taxon>Insecta</taxon>
        <taxon>Pterygota</taxon>
        <taxon>Neoptera</taxon>
        <taxon>Endopterygota</taxon>
        <taxon>Coleoptera</taxon>
        <taxon>Polyphaga</taxon>
        <taxon>Elateriformia</taxon>
        <taxon>Elateroidea</taxon>
        <taxon>Elateridae</taxon>
        <taxon>Agrypninae</taxon>
        <taxon>Pyrophorini</taxon>
        <taxon>Ignelater</taxon>
    </lineage>
</organism>
<dbReference type="Proteomes" id="UP000801492">
    <property type="component" value="Unassembled WGS sequence"/>
</dbReference>
<name>A0A8K0D3N1_IGNLU</name>
<reference evidence="2" key="1">
    <citation type="submission" date="2019-08" db="EMBL/GenBank/DDBJ databases">
        <title>The genome of the North American firefly Photinus pyralis.</title>
        <authorList>
            <consortium name="Photinus pyralis genome working group"/>
            <person name="Fallon T.R."/>
            <person name="Sander Lower S.E."/>
            <person name="Weng J.-K."/>
        </authorList>
    </citation>
    <scope>NUCLEOTIDE SEQUENCE</scope>
    <source>
        <strain evidence="2">TRF0915ILg1</strain>
        <tissue evidence="2">Whole body</tissue>
    </source>
</reference>
<keyword evidence="3" id="KW-1185">Reference proteome</keyword>
<accession>A0A8K0D3N1</accession>
<dbReference type="EMBL" id="VTPC01003380">
    <property type="protein sequence ID" value="KAF2898614.1"/>
    <property type="molecule type" value="Genomic_DNA"/>
</dbReference>
<evidence type="ECO:0000259" key="1">
    <source>
        <dbReference type="Pfam" id="PF13843"/>
    </source>
</evidence>
<feature type="domain" description="PiggyBac transposable element-derived protein" evidence="1">
    <location>
        <begin position="15"/>
        <end position="108"/>
    </location>
</feature>
<protein>
    <recommendedName>
        <fullName evidence="1">PiggyBac transposable element-derived protein domain-containing protein</fullName>
    </recommendedName>
</protein>
<dbReference type="PANTHER" id="PTHR47272">
    <property type="entry name" value="DDE_TNP_1_7 DOMAIN-CONTAINING PROTEIN"/>
    <property type="match status" value="1"/>
</dbReference>
<dbReference type="InterPro" id="IPR029526">
    <property type="entry name" value="PGBD"/>
</dbReference>
<dbReference type="PANTHER" id="PTHR47272:SF1">
    <property type="entry name" value="PIGGYBAC TRANSPOSABLE ELEMENT-DERIVED PROTEIN 3-LIKE"/>
    <property type="match status" value="1"/>
</dbReference>
<dbReference type="Pfam" id="PF13843">
    <property type="entry name" value="DDE_Tnp_1_7"/>
    <property type="match status" value="1"/>
</dbReference>
<comment type="caution">
    <text evidence="2">The sequence shown here is derived from an EMBL/GenBank/DDBJ whole genome shotgun (WGS) entry which is preliminary data.</text>
</comment>
<sequence>MPRGTSFEYTAIEDNVEVSNVSWKDNKIVNLLSSFVGKEPQIIVRRYDQKLKNHLDVSCPQIVAVYNKHMGGVDLLDSPIRRHRIKLQSKKWYFRIFYHLIDLAVINARLLYKRVCLAKGAKPVNQKQFRMDVGRCLCMSGKRSIKRRRSNTAIEEQLEIKRMKCPSVKIPPKDVRKDLVEHWPEWKDTRRRCKYPSCSSLTYVACTKCKTYLCFNKNSNCFQKFHTS</sequence>
<gene>
    <name evidence="2" type="ORF">ILUMI_07560</name>
</gene>
<evidence type="ECO:0000313" key="3">
    <source>
        <dbReference type="Proteomes" id="UP000801492"/>
    </source>
</evidence>